<protein>
    <submittedName>
        <fullName evidence="6">MurR/RpiR family transcriptional regulator</fullName>
    </submittedName>
</protein>
<dbReference type="Pfam" id="PF01380">
    <property type="entry name" value="SIS"/>
    <property type="match status" value="1"/>
</dbReference>
<dbReference type="PANTHER" id="PTHR30514">
    <property type="entry name" value="GLUCOKINASE"/>
    <property type="match status" value="1"/>
</dbReference>
<evidence type="ECO:0000259" key="5">
    <source>
        <dbReference type="PROSITE" id="PS51464"/>
    </source>
</evidence>
<dbReference type="InterPro" id="IPR001347">
    <property type="entry name" value="SIS_dom"/>
</dbReference>
<keyword evidence="3" id="KW-0804">Transcription</keyword>
<dbReference type="PROSITE" id="PS51464">
    <property type="entry name" value="SIS"/>
    <property type="match status" value="1"/>
</dbReference>
<dbReference type="Gene3D" id="1.10.10.10">
    <property type="entry name" value="Winged helix-like DNA-binding domain superfamily/Winged helix DNA-binding domain"/>
    <property type="match status" value="1"/>
</dbReference>
<dbReference type="InterPro" id="IPR036388">
    <property type="entry name" value="WH-like_DNA-bd_sf"/>
</dbReference>
<dbReference type="CDD" id="cd05013">
    <property type="entry name" value="SIS_RpiR"/>
    <property type="match status" value="1"/>
</dbReference>
<dbReference type="InterPro" id="IPR046348">
    <property type="entry name" value="SIS_dom_sf"/>
</dbReference>
<dbReference type="InterPro" id="IPR009057">
    <property type="entry name" value="Homeodomain-like_sf"/>
</dbReference>
<evidence type="ECO:0000313" key="6">
    <source>
        <dbReference type="EMBL" id="MDQ7938935.1"/>
    </source>
</evidence>
<dbReference type="Proteomes" id="UP001227831">
    <property type="component" value="Unassembled WGS sequence"/>
</dbReference>
<dbReference type="Gene3D" id="3.40.50.10490">
    <property type="entry name" value="Glucose-6-phosphate isomerase like protein, domain 1"/>
    <property type="match status" value="1"/>
</dbReference>
<feature type="domain" description="SIS" evidence="5">
    <location>
        <begin position="114"/>
        <end position="251"/>
    </location>
</feature>
<dbReference type="InterPro" id="IPR047640">
    <property type="entry name" value="RpiR-like"/>
</dbReference>
<name>A0ABU1ADD8_9LACO</name>
<evidence type="ECO:0000259" key="4">
    <source>
        <dbReference type="PROSITE" id="PS51071"/>
    </source>
</evidence>
<organism evidence="6 7">
    <name type="scientific">Lactiplantibacillus brownii</name>
    <dbReference type="NCBI Taxonomy" id="3069269"/>
    <lineage>
        <taxon>Bacteria</taxon>
        <taxon>Bacillati</taxon>
        <taxon>Bacillota</taxon>
        <taxon>Bacilli</taxon>
        <taxon>Lactobacillales</taxon>
        <taxon>Lactobacillaceae</taxon>
        <taxon>Lactiplantibacillus</taxon>
    </lineage>
</organism>
<evidence type="ECO:0000256" key="1">
    <source>
        <dbReference type="ARBA" id="ARBA00023015"/>
    </source>
</evidence>
<dbReference type="SUPFAM" id="SSF53697">
    <property type="entry name" value="SIS domain"/>
    <property type="match status" value="1"/>
</dbReference>
<keyword evidence="1" id="KW-0805">Transcription regulation</keyword>
<feature type="domain" description="HTH rpiR-type" evidence="4">
    <location>
        <begin position="1"/>
        <end position="77"/>
    </location>
</feature>
<comment type="caution">
    <text evidence="6">The sequence shown here is derived from an EMBL/GenBank/DDBJ whole genome shotgun (WGS) entry which is preliminary data.</text>
</comment>
<dbReference type="Pfam" id="PF01418">
    <property type="entry name" value="HTH_6"/>
    <property type="match status" value="1"/>
</dbReference>
<dbReference type="InterPro" id="IPR000281">
    <property type="entry name" value="HTH_RpiR"/>
</dbReference>
<dbReference type="InterPro" id="IPR035472">
    <property type="entry name" value="RpiR-like_SIS"/>
</dbReference>
<sequence length="274" mass="30557">MSIVSTVEEQYPTLSRQERKVALKVIQSPKEVQKMTISSLAKTVDVSNATITRFVKKMCCTNFYNFKLQLAESPAPKAPVVSQTDTVADQVYNYYQKILSGTWERLYTDELQTAVNLISHARRVYLFGLGSSGYTAQEMTQRLLRMGIAAFSMTDTHVMYISGGIMQPDDVILAISLTGETDEVNNSVALAKKKSAKVISITSDENSHLAALSDLTIQVKNSKFVNNSRFVNSQFAITYALDIIAAMLLENADYRDQMNRTIDLITDNKLGRHA</sequence>
<dbReference type="EMBL" id="JAVCWF010000006">
    <property type="protein sequence ID" value="MDQ7938935.1"/>
    <property type="molecule type" value="Genomic_DNA"/>
</dbReference>
<dbReference type="PROSITE" id="PS51071">
    <property type="entry name" value="HTH_RPIR"/>
    <property type="match status" value="1"/>
</dbReference>
<evidence type="ECO:0000256" key="3">
    <source>
        <dbReference type="ARBA" id="ARBA00023163"/>
    </source>
</evidence>
<keyword evidence="2" id="KW-0238">DNA-binding</keyword>
<evidence type="ECO:0000313" key="7">
    <source>
        <dbReference type="Proteomes" id="UP001227831"/>
    </source>
</evidence>
<dbReference type="PANTHER" id="PTHR30514:SF21">
    <property type="entry name" value="RPIR-FAMILY TRANSCRIPTIONAL REGULATOR"/>
    <property type="match status" value="1"/>
</dbReference>
<accession>A0ABU1ADD8</accession>
<evidence type="ECO:0000256" key="2">
    <source>
        <dbReference type="ARBA" id="ARBA00023125"/>
    </source>
</evidence>
<keyword evidence="7" id="KW-1185">Reference proteome</keyword>
<dbReference type="RefSeq" id="WP_308704589.1">
    <property type="nucleotide sequence ID" value="NZ_JAVCWF010000006.1"/>
</dbReference>
<proteinExistence type="predicted"/>
<dbReference type="SUPFAM" id="SSF46689">
    <property type="entry name" value="Homeodomain-like"/>
    <property type="match status" value="1"/>
</dbReference>
<reference evidence="6 7" key="1">
    <citation type="journal article" date="2023" name="Int. J. Syst. Evol. Microbiol.">
        <title>Lactiplantibacillus brownii sp. nov., a novel psychrotolerant species isolated from sauerkraut.</title>
        <authorList>
            <person name="Heng Y.C."/>
            <person name="Silvaraju S."/>
            <person name="Lee J.K.Y."/>
            <person name="Kittelmann S."/>
        </authorList>
    </citation>
    <scope>NUCLEOTIDE SEQUENCE [LARGE SCALE GENOMIC DNA]</scope>
    <source>
        <strain evidence="6 7">WILCCON 0030</strain>
    </source>
</reference>
<gene>
    <name evidence="6" type="ORF">RA086_15210</name>
</gene>